<evidence type="ECO:0000313" key="2">
    <source>
        <dbReference type="EMBL" id="KAF9780137.1"/>
    </source>
</evidence>
<sequence>MGLCMDIITTQVSVIMTSVSDQTDRHFRSAATQLPKTDRNQFAFEEVDLGERKSRDHRNSADKENRSPPISNQGLKRLGISSGANESTVSVARTPKTYRPPTPPLPSRKRTSAPPTPITTMNKPMHIMYPDLTGLGTEAHSQRAKSPESDDNLDTHTARSSLTAWSNTLGASVDASTMTDDDDRTLPVYQSHSVGKPGVVSKTMFAVDSHNPGAGFWGAVGLWFHAFWGSFKSCLAGY</sequence>
<name>A0A9P6H6K2_9AGAM</name>
<dbReference type="EMBL" id="WIUZ02000017">
    <property type="protein sequence ID" value="KAF9780137.1"/>
    <property type="molecule type" value="Genomic_DNA"/>
</dbReference>
<protein>
    <submittedName>
        <fullName evidence="2">Uncharacterized protein</fullName>
    </submittedName>
</protein>
<feature type="compositionally biased region" description="Polar residues" evidence="1">
    <location>
        <begin position="82"/>
        <end position="91"/>
    </location>
</feature>
<reference evidence="2" key="1">
    <citation type="journal article" date="2020" name="Nat. Commun.">
        <title>Large-scale genome sequencing of mycorrhizal fungi provides insights into the early evolution of symbiotic traits.</title>
        <authorList>
            <person name="Miyauchi S."/>
            <person name="Kiss E."/>
            <person name="Kuo A."/>
            <person name="Drula E."/>
            <person name="Kohler A."/>
            <person name="Sanchez-Garcia M."/>
            <person name="Morin E."/>
            <person name="Andreopoulos B."/>
            <person name="Barry K.W."/>
            <person name="Bonito G."/>
            <person name="Buee M."/>
            <person name="Carver A."/>
            <person name="Chen C."/>
            <person name="Cichocki N."/>
            <person name="Clum A."/>
            <person name="Culley D."/>
            <person name="Crous P.W."/>
            <person name="Fauchery L."/>
            <person name="Girlanda M."/>
            <person name="Hayes R.D."/>
            <person name="Keri Z."/>
            <person name="LaButti K."/>
            <person name="Lipzen A."/>
            <person name="Lombard V."/>
            <person name="Magnuson J."/>
            <person name="Maillard F."/>
            <person name="Murat C."/>
            <person name="Nolan M."/>
            <person name="Ohm R.A."/>
            <person name="Pangilinan J."/>
            <person name="Pereira M.F."/>
            <person name="Perotto S."/>
            <person name="Peter M."/>
            <person name="Pfister S."/>
            <person name="Riley R."/>
            <person name="Sitrit Y."/>
            <person name="Stielow J.B."/>
            <person name="Szollosi G."/>
            <person name="Zifcakova L."/>
            <person name="Stursova M."/>
            <person name="Spatafora J.W."/>
            <person name="Tedersoo L."/>
            <person name="Vaario L.M."/>
            <person name="Yamada A."/>
            <person name="Yan M."/>
            <person name="Wang P."/>
            <person name="Xu J."/>
            <person name="Bruns T."/>
            <person name="Baldrian P."/>
            <person name="Vilgalys R."/>
            <person name="Dunand C."/>
            <person name="Henrissat B."/>
            <person name="Grigoriev I.V."/>
            <person name="Hibbett D."/>
            <person name="Nagy L.G."/>
            <person name="Martin F.M."/>
        </authorList>
    </citation>
    <scope>NUCLEOTIDE SEQUENCE</scope>
    <source>
        <strain evidence="2">UH-Tt-Lm1</strain>
    </source>
</reference>
<dbReference type="Proteomes" id="UP000736335">
    <property type="component" value="Unassembled WGS sequence"/>
</dbReference>
<evidence type="ECO:0000313" key="3">
    <source>
        <dbReference type="Proteomes" id="UP000736335"/>
    </source>
</evidence>
<comment type="caution">
    <text evidence="2">The sequence shown here is derived from an EMBL/GenBank/DDBJ whole genome shotgun (WGS) entry which is preliminary data.</text>
</comment>
<proteinExistence type="predicted"/>
<accession>A0A9P6H6K2</accession>
<feature type="compositionally biased region" description="Basic and acidic residues" evidence="1">
    <location>
        <begin position="49"/>
        <end position="66"/>
    </location>
</feature>
<dbReference type="AlphaFoldDB" id="A0A9P6H6K2"/>
<organism evidence="2 3">
    <name type="scientific">Thelephora terrestris</name>
    <dbReference type="NCBI Taxonomy" id="56493"/>
    <lineage>
        <taxon>Eukaryota</taxon>
        <taxon>Fungi</taxon>
        <taxon>Dikarya</taxon>
        <taxon>Basidiomycota</taxon>
        <taxon>Agaricomycotina</taxon>
        <taxon>Agaricomycetes</taxon>
        <taxon>Thelephorales</taxon>
        <taxon>Thelephoraceae</taxon>
        <taxon>Thelephora</taxon>
    </lineage>
</organism>
<gene>
    <name evidence="2" type="ORF">BJ322DRAFT_1084767</name>
</gene>
<reference evidence="2" key="2">
    <citation type="submission" date="2020-11" db="EMBL/GenBank/DDBJ databases">
        <authorList>
            <consortium name="DOE Joint Genome Institute"/>
            <person name="Kuo A."/>
            <person name="Miyauchi S."/>
            <person name="Kiss E."/>
            <person name="Drula E."/>
            <person name="Kohler A."/>
            <person name="Sanchez-Garcia M."/>
            <person name="Andreopoulos B."/>
            <person name="Barry K.W."/>
            <person name="Bonito G."/>
            <person name="Buee M."/>
            <person name="Carver A."/>
            <person name="Chen C."/>
            <person name="Cichocki N."/>
            <person name="Clum A."/>
            <person name="Culley D."/>
            <person name="Crous P.W."/>
            <person name="Fauchery L."/>
            <person name="Girlanda M."/>
            <person name="Hayes R."/>
            <person name="Keri Z."/>
            <person name="Labutti K."/>
            <person name="Lipzen A."/>
            <person name="Lombard V."/>
            <person name="Magnuson J."/>
            <person name="Maillard F."/>
            <person name="Morin E."/>
            <person name="Murat C."/>
            <person name="Nolan M."/>
            <person name="Ohm R."/>
            <person name="Pangilinan J."/>
            <person name="Pereira M."/>
            <person name="Perotto S."/>
            <person name="Peter M."/>
            <person name="Riley R."/>
            <person name="Sitrit Y."/>
            <person name="Stielow B."/>
            <person name="Szollosi G."/>
            <person name="Zifcakova L."/>
            <person name="Stursova M."/>
            <person name="Spatafora J.W."/>
            <person name="Tedersoo L."/>
            <person name="Vaario L.-M."/>
            <person name="Yamada A."/>
            <person name="Yan M."/>
            <person name="Wang P."/>
            <person name="Xu J."/>
            <person name="Bruns T."/>
            <person name="Baldrian P."/>
            <person name="Vilgalys R."/>
            <person name="Henrissat B."/>
            <person name="Grigoriev I.V."/>
            <person name="Hibbett D."/>
            <person name="Nagy L.G."/>
            <person name="Martin F.M."/>
        </authorList>
    </citation>
    <scope>NUCLEOTIDE SEQUENCE</scope>
    <source>
        <strain evidence="2">UH-Tt-Lm1</strain>
    </source>
</reference>
<feature type="region of interest" description="Disordered" evidence="1">
    <location>
        <begin position="47"/>
        <end position="132"/>
    </location>
</feature>
<evidence type="ECO:0000256" key="1">
    <source>
        <dbReference type="SAM" id="MobiDB-lite"/>
    </source>
</evidence>
<keyword evidence="3" id="KW-1185">Reference proteome</keyword>